<sequence>MENNYLLNKDYIRIKNMNTISYGGNQSWCKSKKMQKVGCGVIALADISIYLAEQNPGLMTDAIRKINKPKGLYNKNDYLEYVKWFYKHYVFFLWYKGMTGVTIMNTLNRYFMLNDIGLRARWRLFLSDEEMMKQIRHLIRKNKPVVLSIGPNIPNVFGNKGIHMYVEKDGRMLASMKKNVHSHFVVVTGVEEIAGHEYLIVSSWGKKYYISYEEYRDYVKHSGGRITSSILYIKGMI</sequence>
<comment type="caution">
    <text evidence="1">The sequence shown here is derived from an EMBL/GenBank/DDBJ whole genome shotgun (WGS) entry which is preliminary data.</text>
</comment>
<proteinExistence type="predicted"/>
<name>A0A8I0AKS8_9FIRM</name>
<dbReference type="Proteomes" id="UP000615234">
    <property type="component" value="Unassembled WGS sequence"/>
</dbReference>
<dbReference type="EMBL" id="JACOOX010000006">
    <property type="protein sequence ID" value="MBC5663407.1"/>
    <property type="molecule type" value="Genomic_DNA"/>
</dbReference>
<reference evidence="1 2" key="1">
    <citation type="submission" date="2020-08" db="EMBL/GenBank/DDBJ databases">
        <title>Genome public.</title>
        <authorList>
            <person name="Liu C."/>
            <person name="Sun Q."/>
        </authorList>
    </citation>
    <scope>NUCLEOTIDE SEQUENCE [LARGE SCALE GENOMIC DNA]</scope>
    <source>
        <strain evidence="1 2">NSJ-10</strain>
    </source>
</reference>
<organism evidence="1 2">
    <name type="scientific">Coprococcus hominis</name>
    <name type="common">ex Liu et al. 2022</name>
    <dbReference type="NCBI Taxonomy" id="2763039"/>
    <lineage>
        <taxon>Bacteria</taxon>
        <taxon>Bacillati</taxon>
        <taxon>Bacillota</taxon>
        <taxon>Clostridia</taxon>
        <taxon>Lachnospirales</taxon>
        <taxon>Lachnospiraceae</taxon>
        <taxon>Coprococcus</taxon>
    </lineage>
</organism>
<dbReference type="InterPro" id="IPR038765">
    <property type="entry name" value="Papain-like_cys_pep_sf"/>
</dbReference>
<dbReference type="AlphaFoldDB" id="A0A8I0AKS8"/>
<protein>
    <submittedName>
        <fullName evidence="1">Uncharacterized protein</fullName>
    </submittedName>
</protein>
<evidence type="ECO:0000313" key="1">
    <source>
        <dbReference type="EMBL" id="MBC5663407.1"/>
    </source>
</evidence>
<evidence type="ECO:0000313" key="2">
    <source>
        <dbReference type="Proteomes" id="UP000615234"/>
    </source>
</evidence>
<gene>
    <name evidence="1" type="ORF">H8S09_11055</name>
</gene>
<dbReference type="RefSeq" id="WP_021943496.1">
    <property type="nucleotide sequence ID" value="NZ_JACOOX010000006.1"/>
</dbReference>
<accession>A0A8I0AKS8</accession>
<dbReference type="SUPFAM" id="SSF54001">
    <property type="entry name" value="Cysteine proteinases"/>
    <property type="match status" value="1"/>
</dbReference>
<keyword evidence="2" id="KW-1185">Reference proteome</keyword>